<feature type="signal peptide" evidence="7">
    <location>
        <begin position="1"/>
        <end position="23"/>
    </location>
</feature>
<evidence type="ECO:0000256" key="7">
    <source>
        <dbReference type="SAM" id="SignalP"/>
    </source>
</evidence>
<evidence type="ECO:0000313" key="10">
    <source>
        <dbReference type="Proteomes" id="UP000216035"/>
    </source>
</evidence>
<evidence type="ECO:0000256" key="3">
    <source>
        <dbReference type="ARBA" id="ARBA00022452"/>
    </source>
</evidence>
<dbReference type="InterPro" id="IPR036942">
    <property type="entry name" value="Beta-barrel_TonB_sf"/>
</dbReference>
<reference evidence="9 10" key="1">
    <citation type="submission" date="2017-07" db="EMBL/GenBank/DDBJ databases">
        <title>Flavobacterium cyanobacteriorum sp. nov., isolated from cyanobacterial aggregates in a eutrophic lake.</title>
        <authorList>
            <person name="Cai H."/>
        </authorList>
    </citation>
    <scope>NUCLEOTIDE SEQUENCE [LARGE SCALE GENOMIC DNA]</scope>
    <source>
        <strain evidence="9 10">TH167</strain>
    </source>
</reference>
<accession>A0A255ZW33</accession>
<keyword evidence="5" id="KW-0472">Membrane</keyword>
<name>A0A255ZW33_9FLAO</name>
<evidence type="ECO:0000259" key="8">
    <source>
        <dbReference type="Pfam" id="PF25183"/>
    </source>
</evidence>
<keyword evidence="10" id="KW-1185">Reference proteome</keyword>
<dbReference type="EMBL" id="NOXX01000178">
    <property type="protein sequence ID" value="OYQ45621.1"/>
    <property type="molecule type" value="Genomic_DNA"/>
</dbReference>
<feature type="domain" description="TonB-dependent transporter Oar-like beta-barrel" evidence="8">
    <location>
        <begin position="244"/>
        <end position="309"/>
    </location>
</feature>
<dbReference type="InterPro" id="IPR039426">
    <property type="entry name" value="TonB-dep_rcpt-like"/>
</dbReference>
<evidence type="ECO:0000256" key="4">
    <source>
        <dbReference type="ARBA" id="ARBA00022692"/>
    </source>
</evidence>
<dbReference type="PANTHER" id="PTHR30069:SF46">
    <property type="entry name" value="OAR PROTEIN"/>
    <property type="match status" value="1"/>
</dbReference>
<gene>
    <name evidence="9" type="ORF">CHX27_05735</name>
</gene>
<keyword evidence="3" id="KW-1134">Transmembrane beta strand</keyword>
<dbReference type="OrthoDB" id="9768147at2"/>
<dbReference type="GO" id="GO:0044718">
    <property type="term" value="P:siderophore transmembrane transport"/>
    <property type="evidence" value="ECO:0007669"/>
    <property type="project" value="TreeGrafter"/>
</dbReference>
<organism evidence="9 10">
    <name type="scientific">Flavobacterium aurantiibacter</name>
    <dbReference type="NCBI Taxonomy" id="2023067"/>
    <lineage>
        <taxon>Bacteria</taxon>
        <taxon>Pseudomonadati</taxon>
        <taxon>Bacteroidota</taxon>
        <taxon>Flavobacteriia</taxon>
        <taxon>Flavobacteriales</taxon>
        <taxon>Flavobacteriaceae</taxon>
        <taxon>Flavobacterium</taxon>
    </lineage>
</organism>
<dbReference type="SUPFAM" id="SSF56935">
    <property type="entry name" value="Porins"/>
    <property type="match status" value="1"/>
</dbReference>
<evidence type="ECO:0000256" key="2">
    <source>
        <dbReference type="ARBA" id="ARBA00022448"/>
    </source>
</evidence>
<dbReference type="Pfam" id="PF13620">
    <property type="entry name" value="CarboxypepD_reg"/>
    <property type="match status" value="1"/>
</dbReference>
<dbReference type="PANTHER" id="PTHR30069">
    <property type="entry name" value="TONB-DEPENDENT OUTER MEMBRANE RECEPTOR"/>
    <property type="match status" value="1"/>
</dbReference>
<keyword evidence="7" id="KW-0732">Signal</keyword>
<dbReference type="InterPro" id="IPR008969">
    <property type="entry name" value="CarboxyPept-like_regulatory"/>
</dbReference>
<evidence type="ECO:0000256" key="5">
    <source>
        <dbReference type="ARBA" id="ARBA00023136"/>
    </source>
</evidence>
<dbReference type="Gene3D" id="2.60.40.1120">
    <property type="entry name" value="Carboxypeptidase-like, regulatory domain"/>
    <property type="match status" value="1"/>
</dbReference>
<dbReference type="Proteomes" id="UP000216035">
    <property type="component" value="Unassembled WGS sequence"/>
</dbReference>
<dbReference type="Pfam" id="PF25183">
    <property type="entry name" value="OMP_b-brl_4"/>
    <property type="match status" value="2"/>
</dbReference>
<dbReference type="GO" id="GO:0009279">
    <property type="term" value="C:cell outer membrane"/>
    <property type="evidence" value="ECO:0007669"/>
    <property type="project" value="UniProtKB-SubCell"/>
</dbReference>
<dbReference type="InterPro" id="IPR057601">
    <property type="entry name" value="Oar-like_b-barrel"/>
</dbReference>
<sequence length="1043" mass="118203">MLSDRLKKLITICLLLATVQNFAQETTGILKGKIKDEQNTPIAFAHIEVVQENTGNTFHTTSQENGFFLFNQLPPDTNYRIKISYIGFQDFMQHDLTILLGQSVSLDVQLIEKTETLNEIVVTGTVVQKKGNEQKLKMELLNNLPSLNRSIQDATRLLPDANLNSFGGANYRFNNLSIDGSATNDVLGFQEPSSGAAGSVASGTPGGLAGTQPIGFGAISALSIKTAPFDVTLGNFTGASINAVTKYGKNKTEGNAYNFTKNRWITGRYADGVKQPESTFFDNQIGASIGGPVLKDKLFYFFNAEFSYRKEPVLNAPGSTNSNISLTTVNSIRDKLISQYNYDPGAFQNVDLERKSTKLFLRFDYSISNKHKLTLRNNFVTAYADNLEWTANLFNFGNQGYRHNSTTNSLVGELKSNFNSNWNNKLIVSYSTVNDDRTYDGRVFPHLEIIDNTSNTIFAGTYREAAVYGLNLKTTQITDNVTYIKNNHTFTLGTSTEINAIEYRFLTAFNGRWQYKSVDDFLNDRPNRVRGVYNVENNDFDFNKNNPSADYNVILSGIYFQDDIKISDKFNLMVGLRIDTQFHPGDFPISDEIKNTPEFAQYENKINSKPQFNPRVGFTYAINEKVTLKGGSGLFTGRMPFVWYAYSHYISGTKYFNIDYRPTSNLPITENLSDLESLQSRPLTEINLVDNGFNLPRDWKTNLNLDLKFKNNTILSFDFNYSKVVEGLYFQSINRKESALSNFDGADNRPYYTQTGDNVKINPNFTNVFLLTNTNKGYRYNGTVSISKSNHFYTGFLGYTYGMSKDISSTVRNSHAANFEWNQALVANSPKLSFSNFDLRHKISSYHFIEMPYKQSKFKVGIIYNGKSGSPFSYVYEGDVNRDGSAKNDVFYVPNNQSEIVLQDFINSEGVLVTAQDQWNQLDAYISNDAYLKSRRGKHAERNGARTPWNHQVDLKFIFEQKFKNKRFEISFDIFNVANLIHKNLGTQYYVPNINNSGYALLDFVTIANEQPVYQFHNPNSKPWLVDTINSKWQAQLGLSFYF</sequence>
<keyword evidence="6" id="KW-0998">Cell outer membrane</keyword>
<comment type="caution">
    <text evidence="9">The sequence shown here is derived from an EMBL/GenBank/DDBJ whole genome shotgun (WGS) entry which is preliminary data.</text>
</comment>
<keyword evidence="2" id="KW-0813">Transport</keyword>
<dbReference type="AlphaFoldDB" id="A0A255ZW33"/>
<evidence type="ECO:0000313" key="9">
    <source>
        <dbReference type="EMBL" id="OYQ45621.1"/>
    </source>
</evidence>
<feature type="chain" id="PRO_5012965504" description="TonB-dependent transporter Oar-like beta-barrel domain-containing protein" evidence="7">
    <location>
        <begin position="24"/>
        <end position="1043"/>
    </location>
</feature>
<dbReference type="SUPFAM" id="SSF49464">
    <property type="entry name" value="Carboxypeptidase regulatory domain-like"/>
    <property type="match status" value="1"/>
</dbReference>
<evidence type="ECO:0000256" key="6">
    <source>
        <dbReference type="ARBA" id="ARBA00023237"/>
    </source>
</evidence>
<proteinExistence type="predicted"/>
<dbReference type="Gene3D" id="2.40.170.20">
    <property type="entry name" value="TonB-dependent receptor, beta-barrel domain"/>
    <property type="match status" value="1"/>
</dbReference>
<protein>
    <recommendedName>
        <fullName evidence="8">TonB-dependent transporter Oar-like beta-barrel domain-containing protein</fullName>
    </recommendedName>
</protein>
<keyword evidence="4" id="KW-0812">Transmembrane</keyword>
<dbReference type="GO" id="GO:0015344">
    <property type="term" value="F:siderophore uptake transmembrane transporter activity"/>
    <property type="evidence" value="ECO:0007669"/>
    <property type="project" value="TreeGrafter"/>
</dbReference>
<comment type="subcellular location">
    <subcellularLocation>
        <location evidence="1">Cell outer membrane</location>
        <topology evidence="1">Multi-pass membrane protein</topology>
    </subcellularLocation>
</comment>
<feature type="domain" description="TonB-dependent transporter Oar-like beta-barrel" evidence="8">
    <location>
        <begin position="347"/>
        <end position="980"/>
    </location>
</feature>
<evidence type="ECO:0000256" key="1">
    <source>
        <dbReference type="ARBA" id="ARBA00004571"/>
    </source>
</evidence>